<protein>
    <submittedName>
        <fullName evidence="2">Uncharacterized protein</fullName>
    </submittedName>
</protein>
<accession>A0A4T3EXF5</accession>
<keyword evidence="3" id="KW-1185">Reference proteome</keyword>
<proteinExistence type="predicted"/>
<comment type="caution">
    <text evidence="2">The sequence shown here is derived from an EMBL/GenBank/DDBJ whole genome shotgun (WGS) entry which is preliminary data.</text>
</comment>
<sequence length="69" mass="6860">MLAPAFACALLAACGPADNAPGPGGVSVGEARALDEAAEMLDSQRLPEEALTEPGEPSAEPIPAKAESE</sequence>
<name>A0A4T3EXF5_9SPHN</name>
<evidence type="ECO:0000313" key="3">
    <source>
        <dbReference type="Proteomes" id="UP000309389"/>
    </source>
</evidence>
<dbReference type="Proteomes" id="UP000309389">
    <property type="component" value="Unassembled WGS sequence"/>
</dbReference>
<gene>
    <name evidence="2" type="ORF">E5222_14480</name>
</gene>
<dbReference type="OrthoDB" id="7429203at2"/>
<feature type="region of interest" description="Disordered" evidence="1">
    <location>
        <begin position="18"/>
        <end position="69"/>
    </location>
</feature>
<evidence type="ECO:0000256" key="1">
    <source>
        <dbReference type="SAM" id="MobiDB-lite"/>
    </source>
</evidence>
<evidence type="ECO:0000313" key="2">
    <source>
        <dbReference type="EMBL" id="TIX49285.1"/>
    </source>
</evidence>
<reference evidence="2 3" key="1">
    <citation type="submission" date="2019-04" db="EMBL/GenBank/DDBJ databases">
        <title>Altererythrobacter aquimixticola sp. nov., isolated from sediment of junction between the ocean and a freshwater spring.</title>
        <authorList>
            <person name="Yoon J.-H."/>
        </authorList>
    </citation>
    <scope>NUCLEOTIDE SEQUENCE [LARGE SCALE GENOMIC DNA]</scope>
    <source>
        <strain evidence="2 3">SSKS-13</strain>
    </source>
</reference>
<dbReference type="AlphaFoldDB" id="A0A4T3EXF5"/>
<organism evidence="2 3">
    <name type="scientific">Alteraurantiacibacter aquimixticola</name>
    <dbReference type="NCBI Taxonomy" id="2489173"/>
    <lineage>
        <taxon>Bacteria</taxon>
        <taxon>Pseudomonadati</taxon>
        <taxon>Pseudomonadota</taxon>
        <taxon>Alphaproteobacteria</taxon>
        <taxon>Sphingomonadales</taxon>
        <taxon>Erythrobacteraceae</taxon>
        <taxon>Alteraurantiacibacter</taxon>
    </lineage>
</organism>
<dbReference type="EMBL" id="SSHH01000004">
    <property type="protein sequence ID" value="TIX49285.1"/>
    <property type="molecule type" value="Genomic_DNA"/>
</dbReference>